<organism evidence="3">
    <name type="scientific">uncultured Thiotrichaceae bacterium</name>
    <dbReference type="NCBI Taxonomy" id="298394"/>
    <lineage>
        <taxon>Bacteria</taxon>
        <taxon>Pseudomonadati</taxon>
        <taxon>Pseudomonadota</taxon>
        <taxon>Gammaproteobacteria</taxon>
        <taxon>Thiotrichales</taxon>
        <taxon>Thiotrichaceae</taxon>
        <taxon>environmental samples</taxon>
    </lineage>
</organism>
<evidence type="ECO:0000256" key="1">
    <source>
        <dbReference type="SAM" id="SignalP"/>
    </source>
</evidence>
<protein>
    <submittedName>
        <fullName evidence="3">Internalin, putative</fullName>
    </submittedName>
</protein>
<accession>A0A6S6SS10</accession>
<feature type="domain" description="DUF11" evidence="2">
    <location>
        <begin position="247"/>
        <end position="331"/>
    </location>
</feature>
<name>A0A6S6SS10_9GAMM</name>
<proteinExistence type="predicted"/>
<feature type="chain" id="PRO_5028325826" evidence="1">
    <location>
        <begin position="27"/>
        <end position="332"/>
    </location>
</feature>
<feature type="signal peptide" evidence="1">
    <location>
        <begin position="1"/>
        <end position="26"/>
    </location>
</feature>
<dbReference type="NCBIfam" id="TIGR01451">
    <property type="entry name" value="B_ant_repeat"/>
    <property type="match status" value="1"/>
</dbReference>
<reference evidence="3" key="1">
    <citation type="submission" date="2020-01" db="EMBL/GenBank/DDBJ databases">
        <authorList>
            <person name="Meier V. D."/>
            <person name="Meier V D."/>
        </authorList>
    </citation>
    <scope>NUCLEOTIDE SEQUENCE</scope>
    <source>
        <strain evidence="3">HLG_WM_MAG_07</strain>
    </source>
</reference>
<dbReference type="AlphaFoldDB" id="A0A6S6SS10"/>
<dbReference type="InterPro" id="IPR047589">
    <property type="entry name" value="DUF11_rpt"/>
</dbReference>
<evidence type="ECO:0000313" key="3">
    <source>
        <dbReference type="EMBL" id="CAA6813279.1"/>
    </source>
</evidence>
<evidence type="ECO:0000259" key="2">
    <source>
        <dbReference type="Pfam" id="PF01345"/>
    </source>
</evidence>
<keyword evidence="1" id="KW-0732">Signal</keyword>
<dbReference type="Gene3D" id="2.60.40.740">
    <property type="match status" value="1"/>
</dbReference>
<sequence>MKTTIIRTIPLFFSLAAFTASSSLWADGTLAGTDINNTATITYKVGLVDQTPIESKDGGNAVPGVGQGEATTFKVDKKIDVLVTAGSGVTVVPSADAQAITFTVKNEGNSNETFNFATKADVATDDFDLDSCTTPTSVTINAGATTTITVNCDIPDSSSSVNQGKTALVDLKATANGVTQSTGADDPATVQTVFADSTGTTEDGADRNAAHSATNTYTIATADITVNKTDAVTKMSINGSDVTGTGVDAPKRIPGATIEYTITVSNAAGAATAAGIVISDPLPSDVTFVSASLTDGDAAVTTPTESGGTVTSAAFDLDAGETATMTITATIN</sequence>
<dbReference type="Pfam" id="PF01345">
    <property type="entry name" value="DUF11"/>
    <property type="match status" value="1"/>
</dbReference>
<dbReference type="EMBL" id="CACVAY010000061">
    <property type="protein sequence ID" value="CAA6813279.1"/>
    <property type="molecule type" value="Genomic_DNA"/>
</dbReference>
<dbReference type="InterPro" id="IPR001434">
    <property type="entry name" value="OmcB-like_DUF11"/>
</dbReference>
<gene>
    <name evidence="3" type="ORF">HELGO_WM14957</name>
</gene>